<feature type="coiled-coil region" evidence="1">
    <location>
        <begin position="248"/>
        <end position="275"/>
    </location>
</feature>
<feature type="coiled-coil region" evidence="1">
    <location>
        <begin position="99"/>
        <end position="162"/>
    </location>
</feature>
<dbReference type="Proteomes" id="UP000605970">
    <property type="component" value="Unassembled WGS sequence"/>
</dbReference>
<evidence type="ECO:0000256" key="1">
    <source>
        <dbReference type="SAM" id="Coils"/>
    </source>
</evidence>
<dbReference type="EMBL" id="JABEBT010000013">
    <property type="protein sequence ID" value="KAF7638242.1"/>
    <property type="molecule type" value="Genomic_DNA"/>
</dbReference>
<comment type="caution">
    <text evidence="2">The sequence shown here is derived from an EMBL/GenBank/DDBJ whole genome shotgun (WGS) entry which is preliminary data.</text>
</comment>
<evidence type="ECO:0000313" key="2">
    <source>
        <dbReference type="EMBL" id="KAF7638242.1"/>
    </source>
</evidence>
<evidence type="ECO:0000313" key="3">
    <source>
        <dbReference type="Proteomes" id="UP000605970"/>
    </source>
</evidence>
<sequence length="431" mass="51149">MSSLKNVWINTNLVNKMSQFESICVDEFSCDDGRSSCCSEIINLEKWDERIKNLETNDENNASTIALINKKLDAQTEIMKQILYLQQNNNSSQETDYDLEDQQILIHHLSKRINSLEENNVENEQLHINEVEKLKNEMEDLKKKMNKNEELHEKQINEFEQIIYKNNLENLKEISSLREKLLTKINEENNINLINKQLLQQQLEEKIKKINFENAKEFEDIRNYIQIQLEKITNIVKNEEIIPIKTFVEEIYDKLILLERKIEDLKNQKEIFVNDENECLINHNHTNINCILNEEEPIIRYIKFDNNWGYINYTQRSDKKFLINNNVFIIEFMENLNFQRIQDILIIILQDIMLIGVDSLPNIVIAFGYELKQNKQKCCFISYSNYGAIKFPGKYFKDEDICGCGIVFPPNDLPNKKPYIFFTYNGILFVK</sequence>
<proteinExistence type="predicted"/>
<gene>
    <name evidence="2" type="ORF">Mgra_00002215</name>
</gene>
<name>A0A8S9ZY58_9BILA</name>
<protein>
    <submittedName>
        <fullName evidence="2">Uncharacterized protein</fullName>
    </submittedName>
</protein>
<reference evidence="2" key="1">
    <citation type="journal article" date="2020" name="Ecol. Evol.">
        <title>Genome structure and content of the rice root-knot nematode (Meloidogyne graminicola).</title>
        <authorList>
            <person name="Phan N.T."/>
            <person name="Danchin E.G.J."/>
            <person name="Klopp C."/>
            <person name="Perfus-Barbeoch L."/>
            <person name="Kozlowski D.K."/>
            <person name="Koutsovoulos G.D."/>
            <person name="Lopez-Roques C."/>
            <person name="Bouchez O."/>
            <person name="Zahm M."/>
            <person name="Besnard G."/>
            <person name="Bellafiore S."/>
        </authorList>
    </citation>
    <scope>NUCLEOTIDE SEQUENCE</scope>
    <source>
        <strain evidence="2">VN-18</strain>
    </source>
</reference>
<keyword evidence="1" id="KW-0175">Coiled coil</keyword>
<accession>A0A8S9ZY58</accession>
<keyword evidence="3" id="KW-1185">Reference proteome</keyword>
<organism evidence="2 3">
    <name type="scientific">Meloidogyne graminicola</name>
    <dbReference type="NCBI Taxonomy" id="189291"/>
    <lineage>
        <taxon>Eukaryota</taxon>
        <taxon>Metazoa</taxon>
        <taxon>Ecdysozoa</taxon>
        <taxon>Nematoda</taxon>
        <taxon>Chromadorea</taxon>
        <taxon>Rhabditida</taxon>
        <taxon>Tylenchina</taxon>
        <taxon>Tylenchomorpha</taxon>
        <taxon>Tylenchoidea</taxon>
        <taxon>Meloidogynidae</taxon>
        <taxon>Meloidogyninae</taxon>
        <taxon>Meloidogyne</taxon>
    </lineage>
</organism>
<dbReference type="AlphaFoldDB" id="A0A8S9ZY58"/>